<evidence type="ECO:0000313" key="5">
    <source>
        <dbReference type="EMBL" id="AVM02320.1"/>
    </source>
</evidence>
<dbReference type="AlphaFoldDB" id="A0A2S0KKV6"/>
<keyword evidence="1 3" id="KW-0732">Signal</keyword>
<feature type="chain" id="PRO_5015435986" evidence="3">
    <location>
        <begin position="22"/>
        <end position="171"/>
    </location>
</feature>
<gene>
    <name evidence="5" type="ORF">C6V83_15985</name>
</gene>
<evidence type="ECO:0000256" key="3">
    <source>
        <dbReference type="SAM" id="SignalP"/>
    </source>
</evidence>
<sequence length="171" mass="17185">MLAVVACAAGAALALTGCSDAKDTAENAASAVTSAATDAASAVTSKTDEAKATVQGLDDQKAQEILRTAVNPDTSGDEIDNVVDTSNPATKAAIQAYAKGSSAAGYTPDIYSVKRVAAVDDVDGNKAAEATVAVKSPHVPDPVDITLTYVQIDGTWKLSADAVTQLAGMGR</sequence>
<dbReference type="Proteomes" id="UP000239814">
    <property type="component" value="Chromosome"/>
</dbReference>
<dbReference type="EMBL" id="CP027433">
    <property type="protein sequence ID" value="AVM02320.1"/>
    <property type="molecule type" value="Genomic_DNA"/>
</dbReference>
<proteinExistence type="inferred from homology"/>
<dbReference type="KEGG" id="git:C6V83_15985"/>
<evidence type="ECO:0000313" key="6">
    <source>
        <dbReference type="Proteomes" id="UP000239814"/>
    </source>
</evidence>
<evidence type="ECO:0000256" key="2">
    <source>
        <dbReference type="ARBA" id="ARBA00093774"/>
    </source>
</evidence>
<reference evidence="5 6" key="1">
    <citation type="submission" date="2018-03" db="EMBL/GenBank/DDBJ databases">
        <title>Characteristics and genome of n-alkane degrading marine bacteria Gordonia iterans isolated from crude oil contaminated in Tae-an, South Korea.</title>
        <authorList>
            <person name="Lee S.-S."/>
            <person name="Kim H."/>
        </authorList>
    </citation>
    <scope>NUCLEOTIDE SEQUENCE [LARGE SCALE GENOMIC DNA]</scope>
    <source>
        <strain evidence="5 6">Co17</strain>
    </source>
</reference>
<name>A0A2S0KKV6_9ACTN</name>
<evidence type="ECO:0000256" key="1">
    <source>
        <dbReference type="ARBA" id="ARBA00022729"/>
    </source>
</evidence>
<feature type="domain" description="Low molecular weight antigen MTB12-like C-terminal" evidence="4">
    <location>
        <begin position="60"/>
        <end position="170"/>
    </location>
</feature>
<dbReference type="Pfam" id="PF26580">
    <property type="entry name" value="Mtb12_C"/>
    <property type="match status" value="1"/>
</dbReference>
<accession>A0A2S0KKV6</accession>
<dbReference type="OrthoDB" id="4381452at2"/>
<organism evidence="5 6">
    <name type="scientific">Gordonia iterans</name>
    <dbReference type="NCBI Taxonomy" id="1004901"/>
    <lineage>
        <taxon>Bacteria</taxon>
        <taxon>Bacillati</taxon>
        <taxon>Actinomycetota</taxon>
        <taxon>Actinomycetes</taxon>
        <taxon>Mycobacteriales</taxon>
        <taxon>Gordoniaceae</taxon>
        <taxon>Gordonia</taxon>
    </lineage>
</organism>
<comment type="similarity">
    <text evidence="2">Belongs to the MTB12 family.</text>
</comment>
<evidence type="ECO:0000259" key="4">
    <source>
        <dbReference type="Pfam" id="PF26580"/>
    </source>
</evidence>
<protein>
    <submittedName>
        <fullName evidence="5">DUF4878 domain-containing protein</fullName>
    </submittedName>
</protein>
<feature type="signal peptide" evidence="3">
    <location>
        <begin position="1"/>
        <end position="21"/>
    </location>
</feature>
<keyword evidence="6" id="KW-1185">Reference proteome</keyword>
<dbReference type="InterPro" id="IPR058644">
    <property type="entry name" value="Mtb12-like_C"/>
</dbReference>